<feature type="compositionally biased region" description="Polar residues" evidence="6">
    <location>
        <begin position="259"/>
        <end position="277"/>
    </location>
</feature>
<accession>A0A9W4SD93</accession>
<sequence length="457" mass="51331">MPEPTKAQISEIFKKLTSVRANKVCFDCQAKNPSWSSVSFGIYLCLDCSSVHRNLGVHISFVRSISLDSWTWDQLRIMKVGGNQTFKEYVINSAKRPELLNKDAKSKYDSDVAKKYKKVIGERAKEDTTTNPVFIIEHQEWEQANEKNDDFFESFVQEIDKKPLSEINSSKLEIISDKTTTSNGPIIVKSKATTRSNISARGKGSKKSKMGLGAVKLQKVDIEEAEQKAKEEEELIKSLARSEEEIDTGSQRKSEEQRSFSSRLVYNDDTQSTSGSGLDTDDKKKSDDIERLGMGFSRLGFGTTPSISKQPSTKSEESTNSRYVGFGSNTSNNSSRQVQNDNDYARQKFGNQKAISSDQYFGRNDYDPDALSAASDRLKQFEGANSISSSQYFGRDDDDIQRESLDLTGIEINAKDFARKFIGQASSDYESIKNVVEKGSEKLKDYLADMQNRVNYS</sequence>
<feature type="compositionally biased region" description="Basic and acidic residues" evidence="6">
    <location>
        <begin position="280"/>
        <end position="291"/>
    </location>
</feature>
<comment type="caution">
    <text evidence="8">The sequence shown here is derived from an EMBL/GenBank/DDBJ whole genome shotgun (WGS) entry which is preliminary data.</text>
</comment>
<feature type="compositionally biased region" description="Polar residues" evidence="6">
    <location>
        <begin position="303"/>
        <end position="313"/>
    </location>
</feature>
<dbReference type="EMBL" id="CAMKVN010000226">
    <property type="protein sequence ID" value="CAI2165460.1"/>
    <property type="molecule type" value="Genomic_DNA"/>
</dbReference>
<evidence type="ECO:0000256" key="5">
    <source>
        <dbReference type="PROSITE-ProRule" id="PRU00288"/>
    </source>
</evidence>
<keyword evidence="2" id="KW-0479">Metal-binding</keyword>
<dbReference type="GO" id="GO:0005096">
    <property type="term" value="F:GTPase activator activity"/>
    <property type="evidence" value="ECO:0007669"/>
    <property type="project" value="UniProtKB-KW"/>
</dbReference>
<feature type="region of interest" description="Disordered" evidence="6">
    <location>
        <begin position="239"/>
        <end position="338"/>
    </location>
</feature>
<evidence type="ECO:0000256" key="2">
    <source>
        <dbReference type="ARBA" id="ARBA00022723"/>
    </source>
</evidence>
<protein>
    <submittedName>
        <fullName evidence="8">8356_t:CDS:1</fullName>
    </submittedName>
</protein>
<organism evidence="8 9">
    <name type="scientific">Funneliformis geosporum</name>
    <dbReference type="NCBI Taxonomy" id="1117311"/>
    <lineage>
        <taxon>Eukaryota</taxon>
        <taxon>Fungi</taxon>
        <taxon>Fungi incertae sedis</taxon>
        <taxon>Mucoromycota</taxon>
        <taxon>Glomeromycotina</taxon>
        <taxon>Glomeromycetes</taxon>
        <taxon>Glomerales</taxon>
        <taxon>Glomeraceae</taxon>
        <taxon>Funneliformis</taxon>
    </lineage>
</organism>
<dbReference type="CDD" id="cd08831">
    <property type="entry name" value="ArfGap_ArfGap2_3_like"/>
    <property type="match status" value="1"/>
</dbReference>
<dbReference type="Pfam" id="PF01412">
    <property type="entry name" value="ArfGap"/>
    <property type="match status" value="1"/>
</dbReference>
<evidence type="ECO:0000256" key="6">
    <source>
        <dbReference type="SAM" id="MobiDB-lite"/>
    </source>
</evidence>
<feature type="compositionally biased region" description="Polar residues" evidence="6">
    <location>
        <begin position="320"/>
        <end position="338"/>
    </location>
</feature>
<name>A0A9W4SD93_9GLOM</name>
<dbReference type="PANTHER" id="PTHR45686:SF4">
    <property type="entry name" value="ADP-RIBOSYLATION FACTOR GTPASE ACTIVATING PROTEIN 3, ISOFORM H"/>
    <property type="match status" value="1"/>
</dbReference>
<dbReference type="OrthoDB" id="983479at2759"/>
<evidence type="ECO:0000313" key="9">
    <source>
        <dbReference type="Proteomes" id="UP001153678"/>
    </source>
</evidence>
<dbReference type="GO" id="GO:0008270">
    <property type="term" value="F:zinc ion binding"/>
    <property type="evidence" value="ECO:0007669"/>
    <property type="project" value="UniProtKB-KW"/>
</dbReference>
<proteinExistence type="predicted"/>
<dbReference type="Gene3D" id="1.10.220.150">
    <property type="entry name" value="Arf GTPase activating protein"/>
    <property type="match status" value="1"/>
</dbReference>
<keyword evidence="4" id="KW-0862">Zinc</keyword>
<keyword evidence="1" id="KW-0343">GTPase activation</keyword>
<dbReference type="PROSITE" id="PS50115">
    <property type="entry name" value="ARFGAP"/>
    <property type="match status" value="1"/>
</dbReference>
<gene>
    <name evidence="8" type="ORF">FWILDA_LOCUS2084</name>
</gene>
<dbReference type="InterPro" id="IPR001164">
    <property type="entry name" value="ArfGAP_dom"/>
</dbReference>
<dbReference type="Proteomes" id="UP001153678">
    <property type="component" value="Unassembled WGS sequence"/>
</dbReference>
<feature type="region of interest" description="Disordered" evidence="6">
    <location>
        <begin position="183"/>
        <end position="211"/>
    </location>
</feature>
<dbReference type="InterPro" id="IPR038508">
    <property type="entry name" value="ArfGAP_dom_sf"/>
</dbReference>
<feature type="domain" description="Arf-GAP" evidence="7">
    <location>
        <begin position="10"/>
        <end position="118"/>
    </location>
</feature>
<evidence type="ECO:0000256" key="3">
    <source>
        <dbReference type="ARBA" id="ARBA00022771"/>
    </source>
</evidence>
<dbReference type="SUPFAM" id="SSF57863">
    <property type="entry name" value="ArfGap/RecO-like zinc finger"/>
    <property type="match status" value="1"/>
</dbReference>
<evidence type="ECO:0000259" key="7">
    <source>
        <dbReference type="PROSITE" id="PS50115"/>
    </source>
</evidence>
<dbReference type="GO" id="GO:0048205">
    <property type="term" value="P:COPI coating of Golgi vesicle"/>
    <property type="evidence" value="ECO:0007669"/>
    <property type="project" value="TreeGrafter"/>
</dbReference>
<dbReference type="PRINTS" id="PR00405">
    <property type="entry name" value="REVINTRACTNG"/>
</dbReference>
<evidence type="ECO:0000256" key="4">
    <source>
        <dbReference type="ARBA" id="ARBA00022833"/>
    </source>
</evidence>
<keyword evidence="9" id="KW-1185">Reference proteome</keyword>
<dbReference type="InterPro" id="IPR037278">
    <property type="entry name" value="ARFGAP/RecO"/>
</dbReference>
<dbReference type="GO" id="GO:0000139">
    <property type="term" value="C:Golgi membrane"/>
    <property type="evidence" value="ECO:0007669"/>
    <property type="project" value="GOC"/>
</dbReference>
<dbReference type="AlphaFoldDB" id="A0A9W4SD93"/>
<dbReference type="PANTHER" id="PTHR45686">
    <property type="entry name" value="ADP-RIBOSYLATION FACTOR GTPASE ACTIVATING PROTEIN 3, ISOFORM H-RELATED"/>
    <property type="match status" value="1"/>
</dbReference>
<keyword evidence="3 5" id="KW-0863">Zinc-finger</keyword>
<reference evidence="8" key="1">
    <citation type="submission" date="2022-08" db="EMBL/GenBank/DDBJ databases">
        <authorList>
            <person name="Kallberg Y."/>
            <person name="Tangrot J."/>
            <person name="Rosling A."/>
        </authorList>
    </citation>
    <scope>NUCLEOTIDE SEQUENCE</scope>
    <source>
        <strain evidence="8">Wild A</strain>
    </source>
</reference>
<evidence type="ECO:0000256" key="1">
    <source>
        <dbReference type="ARBA" id="ARBA00022468"/>
    </source>
</evidence>
<evidence type="ECO:0000313" key="8">
    <source>
        <dbReference type="EMBL" id="CAI2165460.1"/>
    </source>
</evidence>
<dbReference type="SMART" id="SM00105">
    <property type="entry name" value="ArfGap"/>
    <property type="match status" value="1"/>
</dbReference>